<protein>
    <submittedName>
        <fullName evidence="2">Uncharacterized protein</fullName>
    </submittedName>
</protein>
<accession>A0A0E0RDD5</accession>
<feature type="region of interest" description="Disordered" evidence="1">
    <location>
        <begin position="60"/>
        <end position="91"/>
    </location>
</feature>
<name>A0A0E0RDD5_ORYRU</name>
<dbReference type="EnsemblPlants" id="ORUFI12G02270.1">
    <property type="protein sequence ID" value="ORUFI12G02270.1"/>
    <property type="gene ID" value="ORUFI12G02270"/>
</dbReference>
<sequence length="126" mass="13506">MAHQELEGTAMLQETTLTEAIQMTQPPCTVFWVEAPLLEKKGSTGIGDGYCTERCPGAASIGVRPRAPASPTGASSLSGSSRSAQIRAPQPTIEFGHDTKGFFGEILNSFSHNQKLSKQFSFSLIF</sequence>
<dbReference type="Proteomes" id="UP000008022">
    <property type="component" value="Unassembled WGS sequence"/>
</dbReference>
<dbReference type="AlphaFoldDB" id="A0A0E0RDD5"/>
<feature type="compositionally biased region" description="Low complexity" evidence="1">
    <location>
        <begin position="67"/>
        <end position="84"/>
    </location>
</feature>
<dbReference type="Gramene" id="ORUFI12G02270.1">
    <property type="protein sequence ID" value="ORUFI12G02270.1"/>
    <property type="gene ID" value="ORUFI12G02270"/>
</dbReference>
<evidence type="ECO:0000313" key="3">
    <source>
        <dbReference type="Proteomes" id="UP000008022"/>
    </source>
</evidence>
<evidence type="ECO:0000256" key="1">
    <source>
        <dbReference type="SAM" id="MobiDB-lite"/>
    </source>
</evidence>
<proteinExistence type="predicted"/>
<organism evidence="2 3">
    <name type="scientific">Oryza rufipogon</name>
    <name type="common">Brownbeard rice</name>
    <name type="synonym">Asian wild rice</name>
    <dbReference type="NCBI Taxonomy" id="4529"/>
    <lineage>
        <taxon>Eukaryota</taxon>
        <taxon>Viridiplantae</taxon>
        <taxon>Streptophyta</taxon>
        <taxon>Embryophyta</taxon>
        <taxon>Tracheophyta</taxon>
        <taxon>Spermatophyta</taxon>
        <taxon>Magnoliopsida</taxon>
        <taxon>Liliopsida</taxon>
        <taxon>Poales</taxon>
        <taxon>Poaceae</taxon>
        <taxon>BOP clade</taxon>
        <taxon>Oryzoideae</taxon>
        <taxon>Oryzeae</taxon>
        <taxon>Oryzinae</taxon>
        <taxon>Oryza</taxon>
    </lineage>
</organism>
<reference evidence="2" key="2">
    <citation type="submission" date="2015-06" db="UniProtKB">
        <authorList>
            <consortium name="EnsemblPlants"/>
        </authorList>
    </citation>
    <scope>IDENTIFICATION</scope>
</reference>
<dbReference type="HOGENOM" id="CLU_1985232_0_0_1"/>
<reference evidence="3" key="1">
    <citation type="submission" date="2013-06" db="EMBL/GenBank/DDBJ databases">
        <authorList>
            <person name="Zhao Q."/>
        </authorList>
    </citation>
    <scope>NUCLEOTIDE SEQUENCE</scope>
    <source>
        <strain evidence="3">cv. W1943</strain>
    </source>
</reference>
<evidence type="ECO:0000313" key="2">
    <source>
        <dbReference type="EnsemblPlants" id="ORUFI12G02270.1"/>
    </source>
</evidence>
<keyword evidence="3" id="KW-1185">Reference proteome</keyword>